<evidence type="ECO:0000256" key="1">
    <source>
        <dbReference type="SAM" id="MobiDB-lite"/>
    </source>
</evidence>
<feature type="compositionally biased region" description="Low complexity" evidence="1">
    <location>
        <begin position="246"/>
        <end position="255"/>
    </location>
</feature>
<accession>A0A1C7PDG1</accession>
<keyword evidence="3" id="KW-1185">Reference proteome</keyword>
<feature type="region of interest" description="Disordered" evidence="1">
    <location>
        <begin position="207"/>
        <end position="268"/>
    </location>
</feature>
<sequence>MKHLLLFPAIAMASLVTLNSCTPEEEAGMRVTTNEEQSATDLLNQLSDVLDKVTDYKSAEAAAPKARELATKINRAKTTYAALNKTALARSYDSDNKGGETDAYVDATKRLVKEVGRVRSGIPTLVTDRNTVNDEELIIALGYGEENNNFNASREEIREAGLKYLQNDADDTRDDKTPAFMGSYYRSPRMTEALGILALDILTRSDENDDKEGEPAGGPSTLGAPAPAAPSTADKPAETADKEAADTPADETPAADADKDSEEPSFDA</sequence>
<dbReference type="KEGG" id="agl:PYTT_0808"/>
<reference evidence="3" key="1">
    <citation type="submission" date="2016-09" db="EMBL/GenBank/DDBJ databases">
        <authorList>
            <person name="Koehorst J."/>
        </authorList>
    </citation>
    <scope>NUCLEOTIDE SEQUENCE [LARGE SCALE GENOMIC DNA]</scope>
</reference>
<feature type="compositionally biased region" description="Acidic residues" evidence="1">
    <location>
        <begin position="259"/>
        <end position="268"/>
    </location>
</feature>
<dbReference type="AlphaFoldDB" id="A0A1C7PDG1"/>
<evidence type="ECO:0000313" key="2">
    <source>
        <dbReference type="EMBL" id="SEH79592.1"/>
    </source>
</evidence>
<feature type="compositionally biased region" description="Basic and acidic residues" evidence="1">
    <location>
        <begin position="235"/>
        <end position="245"/>
    </location>
</feature>
<organism evidence="2 3">
    <name type="scientific">Akkermansia glycaniphila</name>
    <dbReference type="NCBI Taxonomy" id="1679444"/>
    <lineage>
        <taxon>Bacteria</taxon>
        <taxon>Pseudomonadati</taxon>
        <taxon>Verrucomicrobiota</taxon>
        <taxon>Verrucomicrobiia</taxon>
        <taxon>Verrucomicrobiales</taxon>
        <taxon>Akkermansiaceae</taxon>
        <taxon>Akkermansia</taxon>
    </lineage>
</organism>
<dbReference type="EMBL" id="LT629973">
    <property type="protein sequence ID" value="SEH79592.1"/>
    <property type="molecule type" value="Genomic_DNA"/>
</dbReference>
<gene>
    <name evidence="2" type="ORF">PYTT_0808</name>
</gene>
<dbReference type="RefSeq" id="WP_067773621.1">
    <property type="nucleotide sequence ID" value="NZ_JACVVN010000001.1"/>
</dbReference>
<evidence type="ECO:0000313" key="3">
    <source>
        <dbReference type="Proteomes" id="UP000176204"/>
    </source>
</evidence>
<protein>
    <submittedName>
        <fullName evidence="2">Uncharacterized protein</fullName>
    </submittedName>
</protein>
<proteinExistence type="predicted"/>
<name>A0A1C7PDG1_9BACT</name>
<dbReference type="Proteomes" id="UP000176204">
    <property type="component" value="Chromosome I"/>
</dbReference>
<dbReference type="STRING" id="1679444.PYTT_0808"/>
<dbReference type="PATRIC" id="fig|1679444.3.peg.2195"/>